<accession>I1BNJ4</accession>
<organism evidence="2 3">
    <name type="scientific">Rhizopus delemar (strain RA 99-880 / ATCC MYA-4621 / FGSC 9543 / NRRL 43880)</name>
    <name type="common">Mucormycosis agent</name>
    <name type="synonym">Rhizopus arrhizus var. delemar</name>
    <dbReference type="NCBI Taxonomy" id="246409"/>
    <lineage>
        <taxon>Eukaryota</taxon>
        <taxon>Fungi</taxon>
        <taxon>Fungi incertae sedis</taxon>
        <taxon>Mucoromycota</taxon>
        <taxon>Mucoromycotina</taxon>
        <taxon>Mucoromycetes</taxon>
        <taxon>Mucorales</taxon>
        <taxon>Mucorineae</taxon>
        <taxon>Rhizopodaceae</taxon>
        <taxon>Rhizopus</taxon>
    </lineage>
</organism>
<dbReference type="PANTHER" id="PTHR28360">
    <property type="entry name" value="DYNACTIN SUBUNIT 3"/>
    <property type="match status" value="1"/>
</dbReference>
<dbReference type="InParanoid" id="I1BNJ4"/>
<name>I1BNJ4_RHIO9</name>
<gene>
    <name evidence="2" type="ORF">RO3G_02478</name>
</gene>
<dbReference type="Pfam" id="PF07426">
    <property type="entry name" value="Dynactin_p22"/>
    <property type="match status" value="1"/>
</dbReference>
<evidence type="ECO:0000256" key="1">
    <source>
        <dbReference type="SAM" id="Coils"/>
    </source>
</evidence>
<dbReference type="eggNOG" id="ENOG502S7P7">
    <property type="taxonomic scope" value="Eukaryota"/>
</dbReference>
<dbReference type="RefSeq" id="XP_067513170.1">
    <property type="nucleotide sequence ID" value="XM_067657069.1"/>
</dbReference>
<dbReference type="OrthoDB" id="16729at2759"/>
<proteinExistence type="predicted"/>
<sequence length="195" mass="22805">MDEHGFEARLRHLEYILYGQQQQQNKSTNEVIIKRMELLRKELSSIYQNNKSIKYFIEKCNLDDTHSKLLNPNTSTYSLERELLSTDVKIELLLAAQDDLKKFAQEVKQVKSLEHVVSGTELEVVDKLKPQLSSMDVIHVNQTKQLNQLTKEISDLMERYNKTVNTVSEIFIAWDNILTSMETHLTTLEHQKQNQ</sequence>
<dbReference type="GO" id="GO:0061640">
    <property type="term" value="P:cytoskeleton-dependent cytokinesis"/>
    <property type="evidence" value="ECO:0007669"/>
    <property type="project" value="InterPro"/>
</dbReference>
<reference evidence="2 3" key="1">
    <citation type="journal article" date="2009" name="PLoS Genet.">
        <title>Genomic analysis of the basal lineage fungus Rhizopus oryzae reveals a whole-genome duplication.</title>
        <authorList>
            <person name="Ma L.-J."/>
            <person name="Ibrahim A.S."/>
            <person name="Skory C."/>
            <person name="Grabherr M.G."/>
            <person name="Burger G."/>
            <person name="Butler M."/>
            <person name="Elias M."/>
            <person name="Idnurm A."/>
            <person name="Lang B.F."/>
            <person name="Sone T."/>
            <person name="Abe A."/>
            <person name="Calvo S.E."/>
            <person name="Corrochano L.M."/>
            <person name="Engels R."/>
            <person name="Fu J."/>
            <person name="Hansberg W."/>
            <person name="Kim J.-M."/>
            <person name="Kodira C.D."/>
            <person name="Koehrsen M.J."/>
            <person name="Liu B."/>
            <person name="Miranda-Saavedra D."/>
            <person name="O'Leary S."/>
            <person name="Ortiz-Castellanos L."/>
            <person name="Poulter R."/>
            <person name="Rodriguez-Romero J."/>
            <person name="Ruiz-Herrera J."/>
            <person name="Shen Y.-Q."/>
            <person name="Zeng Q."/>
            <person name="Galagan J."/>
            <person name="Birren B.W."/>
            <person name="Cuomo C.A."/>
            <person name="Wickes B.L."/>
        </authorList>
    </citation>
    <scope>NUCLEOTIDE SEQUENCE [LARGE SCALE GENOMIC DNA]</scope>
    <source>
        <strain evidence="3">RA 99-880 / ATCC MYA-4621 / FGSC 9543 / NRRL 43880</strain>
    </source>
</reference>
<keyword evidence="1" id="KW-0175">Coiled coil</keyword>
<dbReference type="GO" id="GO:0005869">
    <property type="term" value="C:dynactin complex"/>
    <property type="evidence" value="ECO:0007669"/>
    <property type="project" value="InterPro"/>
</dbReference>
<protein>
    <recommendedName>
        <fullName evidence="4">Dynactin subunit 3</fullName>
    </recommendedName>
</protein>
<feature type="coiled-coil region" evidence="1">
    <location>
        <begin position="139"/>
        <end position="166"/>
    </location>
</feature>
<dbReference type="Proteomes" id="UP000009138">
    <property type="component" value="Unassembled WGS sequence"/>
</dbReference>
<dbReference type="EMBL" id="CH476733">
    <property type="protein sequence ID" value="EIE77774.1"/>
    <property type="molecule type" value="Genomic_DNA"/>
</dbReference>
<dbReference type="OMA" id="NRFAYWD"/>
<dbReference type="GeneID" id="93609450"/>
<dbReference type="PANTHER" id="PTHR28360:SF1">
    <property type="entry name" value="DYNACTIN SUBUNIT 3"/>
    <property type="match status" value="1"/>
</dbReference>
<evidence type="ECO:0000313" key="2">
    <source>
        <dbReference type="EMBL" id="EIE77774.1"/>
    </source>
</evidence>
<evidence type="ECO:0000313" key="3">
    <source>
        <dbReference type="Proteomes" id="UP000009138"/>
    </source>
</evidence>
<dbReference type="InterPro" id="IPR009991">
    <property type="entry name" value="DCTN3"/>
</dbReference>
<dbReference type="AlphaFoldDB" id="I1BNJ4"/>
<dbReference type="VEuPathDB" id="FungiDB:RO3G_02478"/>
<evidence type="ECO:0008006" key="4">
    <source>
        <dbReference type="Google" id="ProtNLM"/>
    </source>
</evidence>
<dbReference type="STRING" id="246409.I1BNJ4"/>
<keyword evidence="3" id="KW-1185">Reference proteome</keyword>